<accession>A0ABV9I135</accession>
<dbReference type="InterPro" id="IPR045493">
    <property type="entry name" value="DUF6435"/>
</dbReference>
<dbReference type="RefSeq" id="WP_379981326.1">
    <property type="nucleotide sequence ID" value="NZ_JBHSFV010000012.1"/>
</dbReference>
<keyword evidence="2" id="KW-1185">Reference proteome</keyword>
<proteinExistence type="predicted"/>
<dbReference type="Proteomes" id="UP001596043">
    <property type="component" value="Unassembled WGS sequence"/>
</dbReference>
<dbReference type="NCBIfam" id="NF033487">
    <property type="entry name" value="Lacal_2735_fam"/>
    <property type="match status" value="1"/>
</dbReference>
<name>A0ABV9I135_9FLAO</name>
<comment type="caution">
    <text evidence="1">The sequence shown here is derived from an EMBL/GenBank/DDBJ whole genome shotgun (WGS) entry which is preliminary data.</text>
</comment>
<evidence type="ECO:0000313" key="1">
    <source>
        <dbReference type="EMBL" id="MFC4635775.1"/>
    </source>
</evidence>
<reference evidence="2" key="1">
    <citation type="journal article" date="2019" name="Int. J. Syst. Evol. Microbiol.">
        <title>The Global Catalogue of Microorganisms (GCM) 10K type strain sequencing project: providing services to taxonomists for standard genome sequencing and annotation.</title>
        <authorList>
            <consortium name="The Broad Institute Genomics Platform"/>
            <consortium name="The Broad Institute Genome Sequencing Center for Infectious Disease"/>
            <person name="Wu L."/>
            <person name="Ma J."/>
        </authorList>
    </citation>
    <scope>NUCLEOTIDE SEQUENCE [LARGE SCALE GENOMIC DNA]</scope>
    <source>
        <strain evidence="2">YJ-61-S</strain>
    </source>
</reference>
<organism evidence="1 2">
    <name type="scientific">Dokdonia ponticola</name>
    <dbReference type="NCBI Taxonomy" id="2041041"/>
    <lineage>
        <taxon>Bacteria</taxon>
        <taxon>Pseudomonadati</taxon>
        <taxon>Bacteroidota</taxon>
        <taxon>Flavobacteriia</taxon>
        <taxon>Flavobacteriales</taxon>
        <taxon>Flavobacteriaceae</taxon>
        <taxon>Dokdonia</taxon>
    </lineage>
</organism>
<gene>
    <name evidence="1" type="ORF">ACFO3O_17830</name>
</gene>
<sequence length="55" mass="6652">MTAQSKHIEFKKYLERKHKRLIEEAYNVKYTDASLSDVLTYEALQLDQKLKFLQF</sequence>
<protein>
    <submittedName>
        <fullName evidence="1">Lacal_2735 family protein</fullName>
    </submittedName>
</protein>
<evidence type="ECO:0000313" key="2">
    <source>
        <dbReference type="Proteomes" id="UP001596043"/>
    </source>
</evidence>
<dbReference type="EMBL" id="JBHSFV010000012">
    <property type="protein sequence ID" value="MFC4635775.1"/>
    <property type="molecule type" value="Genomic_DNA"/>
</dbReference>